<proteinExistence type="predicted"/>
<evidence type="ECO:0000256" key="1">
    <source>
        <dbReference type="ARBA" id="ARBA00001917"/>
    </source>
</evidence>
<keyword evidence="4" id="KW-0560">Oxidoreductase</keyword>
<dbReference type="GO" id="GO:0016491">
    <property type="term" value="F:oxidoreductase activity"/>
    <property type="evidence" value="ECO:0007669"/>
    <property type="project" value="UniProtKB-KW"/>
</dbReference>
<dbReference type="Gene3D" id="3.40.50.720">
    <property type="entry name" value="NAD(P)-binding Rossmann-like Domain"/>
    <property type="match status" value="1"/>
</dbReference>
<evidence type="ECO:0000256" key="4">
    <source>
        <dbReference type="ARBA" id="ARBA00023002"/>
    </source>
</evidence>
<sequence length="248" mass="28633">MKVCVIGAGPSGLYVSKFLASYVDKISIFEKSKAIGGHYKYSQNPKMKSFLRILENRNVNLITNYKINKKTFPKIEKDHDVFILATGGKEKYFKNKITINGLDILKNRIDLKSLGNNVCILGMGNVSLDIIRKIYKFVSKIDVFSRSNIMDSKFTINEMRDLINQNVFKIKIKEDKSHANIQNNRRYEMFKDLKDNNSNKILNLFFNANIKDIIKAEDKIKVCFDNEKKINYDSVITSFGFVPKKLNC</sequence>
<dbReference type="Proteomes" id="UP000053780">
    <property type="component" value="Unassembled WGS sequence"/>
</dbReference>
<dbReference type="InterPro" id="IPR036188">
    <property type="entry name" value="FAD/NAD-bd_sf"/>
</dbReference>
<name>T0L0P3_9MICR</name>
<organism evidence="6 7">
    <name type="scientific">Vairimorpha apis BRL 01</name>
    <dbReference type="NCBI Taxonomy" id="1037528"/>
    <lineage>
        <taxon>Eukaryota</taxon>
        <taxon>Fungi</taxon>
        <taxon>Fungi incertae sedis</taxon>
        <taxon>Microsporidia</taxon>
        <taxon>Nosematidae</taxon>
        <taxon>Vairimorpha</taxon>
    </lineage>
</organism>
<evidence type="ECO:0000256" key="3">
    <source>
        <dbReference type="ARBA" id="ARBA00022643"/>
    </source>
</evidence>
<dbReference type="HOGENOM" id="CLU_077212_0_0_1"/>
<keyword evidence="2" id="KW-0285">Flavoprotein</keyword>
<dbReference type="VEuPathDB" id="MicrosporidiaDB:NAPIS_ORF01279"/>
<gene>
    <name evidence="6" type="ORF">NAPIS_ORF01279</name>
</gene>
<dbReference type="InterPro" id="IPR023753">
    <property type="entry name" value="FAD/NAD-binding_dom"/>
</dbReference>
<evidence type="ECO:0000256" key="2">
    <source>
        <dbReference type="ARBA" id="ARBA00022630"/>
    </source>
</evidence>
<comment type="cofactor">
    <cofactor evidence="1">
        <name>FMN</name>
        <dbReference type="ChEBI" id="CHEBI:58210"/>
    </cofactor>
</comment>
<dbReference type="SUPFAM" id="SSF51971">
    <property type="entry name" value="Nucleotide-binding domain"/>
    <property type="match status" value="1"/>
</dbReference>
<evidence type="ECO:0000313" key="7">
    <source>
        <dbReference type="Proteomes" id="UP000053780"/>
    </source>
</evidence>
<keyword evidence="7" id="KW-1185">Reference proteome</keyword>
<dbReference type="Pfam" id="PF07992">
    <property type="entry name" value="Pyr_redox_2"/>
    <property type="match status" value="1"/>
</dbReference>
<dbReference type="Gene3D" id="3.50.50.60">
    <property type="entry name" value="FAD/NAD(P)-binding domain"/>
    <property type="match status" value="1"/>
</dbReference>
<dbReference type="OrthoDB" id="333024at2759"/>
<dbReference type="PANTHER" id="PTHR42917">
    <property type="entry name" value="2,4-DIENOYL-COA REDUCTASE"/>
    <property type="match status" value="1"/>
</dbReference>
<dbReference type="AlphaFoldDB" id="T0L0P3"/>
<dbReference type="PRINTS" id="PR00419">
    <property type="entry name" value="ADXRDTASE"/>
</dbReference>
<dbReference type="PANTHER" id="PTHR42917:SF2">
    <property type="entry name" value="2,4-DIENOYL-COA REDUCTASE [(2E)-ENOYL-COA-PRODUCING]"/>
    <property type="match status" value="1"/>
</dbReference>
<accession>T0L0P3</accession>
<evidence type="ECO:0000313" key="6">
    <source>
        <dbReference type="EMBL" id="EQB61142.1"/>
    </source>
</evidence>
<dbReference type="EMBL" id="KE647169">
    <property type="protein sequence ID" value="EQB61142.1"/>
    <property type="molecule type" value="Genomic_DNA"/>
</dbReference>
<reference evidence="6 7" key="1">
    <citation type="journal article" date="2013" name="BMC Genomics">
        <title>Genome sequencing and comparative genomics of honey bee microsporidia, Nosema apis reveal novel insights into host-parasite interactions.</title>
        <authorList>
            <person name="Chen Yp."/>
            <person name="Pettis J.S."/>
            <person name="Zhao Y."/>
            <person name="Liu X."/>
            <person name="Tallon L.J."/>
            <person name="Sadzewicz L.D."/>
            <person name="Li R."/>
            <person name="Zheng H."/>
            <person name="Huang S."/>
            <person name="Zhang X."/>
            <person name="Hamilton M.C."/>
            <person name="Pernal S.F."/>
            <person name="Melathopoulos A.P."/>
            <person name="Yan X."/>
            <person name="Evans J.D."/>
        </authorList>
    </citation>
    <scope>NUCLEOTIDE SEQUENCE [LARGE SCALE GENOMIC DNA]</scope>
    <source>
        <strain evidence="6 7">BRL 01</strain>
    </source>
</reference>
<evidence type="ECO:0000259" key="5">
    <source>
        <dbReference type="Pfam" id="PF07992"/>
    </source>
</evidence>
<protein>
    <submittedName>
        <fullName evidence="6">Nadph adrenodoxin oxidoreductase</fullName>
    </submittedName>
</protein>
<feature type="domain" description="FAD/NAD(P)-binding" evidence="5">
    <location>
        <begin position="1"/>
        <end position="245"/>
    </location>
</feature>
<keyword evidence="3" id="KW-0288">FMN</keyword>
<dbReference type="InterPro" id="IPR051793">
    <property type="entry name" value="NADH:flavin_oxidoreductase"/>
</dbReference>